<feature type="domain" description="Major facilitator superfamily (MFS) profile" evidence="7">
    <location>
        <begin position="147"/>
        <end position="576"/>
    </location>
</feature>
<dbReference type="InterPro" id="IPR020846">
    <property type="entry name" value="MFS_dom"/>
</dbReference>
<feature type="transmembrane region" description="Helical" evidence="6">
    <location>
        <begin position="270"/>
        <end position="293"/>
    </location>
</feature>
<feature type="transmembrane region" description="Helical" evidence="6">
    <location>
        <begin position="305"/>
        <end position="330"/>
    </location>
</feature>
<feature type="transmembrane region" description="Helical" evidence="6">
    <location>
        <begin position="454"/>
        <end position="476"/>
    </location>
</feature>
<feature type="transmembrane region" description="Helical" evidence="6">
    <location>
        <begin position="183"/>
        <end position="202"/>
    </location>
</feature>
<gene>
    <name evidence="8" type="ORF">SLS53_008555</name>
</gene>
<evidence type="ECO:0000256" key="2">
    <source>
        <dbReference type="ARBA" id="ARBA00022692"/>
    </source>
</evidence>
<feature type="transmembrane region" description="Helical" evidence="6">
    <location>
        <begin position="482"/>
        <end position="503"/>
    </location>
</feature>
<feature type="transmembrane region" description="Helical" evidence="6">
    <location>
        <begin position="143"/>
        <end position="163"/>
    </location>
</feature>
<keyword evidence="4 6" id="KW-0472">Membrane</keyword>
<dbReference type="AlphaFoldDB" id="A0AAN9TXE9"/>
<feature type="transmembrane region" description="Helical" evidence="6">
    <location>
        <begin position="412"/>
        <end position="434"/>
    </location>
</feature>
<feature type="transmembrane region" description="Helical" evidence="6">
    <location>
        <begin position="550"/>
        <end position="570"/>
    </location>
</feature>
<dbReference type="EMBL" id="JAJSPL020000052">
    <property type="protein sequence ID" value="KAK7732266.1"/>
    <property type="molecule type" value="Genomic_DNA"/>
</dbReference>
<dbReference type="InterPro" id="IPR036259">
    <property type="entry name" value="MFS_trans_sf"/>
</dbReference>
<dbReference type="SUPFAM" id="SSF103473">
    <property type="entry name" value="MFS general substrate transporter"/>
    <property type="match status" value="1"/>
</dbReference>
<evidence type="ECO:0000259" key="7">
    <source>
        <dbReference type="PROSITE" id="PS50850"/>
    </source>
</evidence>
<dbReference type="InterPro" id="IPR011701">
    <property type="entry name" value="MFS"/>
</dbReference>
<feature type="transmembrane region" description="Helical" evidence="6">
    <location>
        <begin position="376"/>
        <end position="400"/>
    </location>
</feature>
<protein>
    <recommendedName>
        <fullName evidence="7">Major facilitator superfamily (MFS) profile domain-containing protein</fullName>
    </recommendedName>
</protein>
<dbReference type="GO" id="GO:0022857">
    <property type="term" value="F:transmembrane transporter activity"/>
    <property type="evidence" value="ECO:0007669"/>
    <property type="project" value="InterPro"/>
</dbReference>
<evidence type="ECO:0000256" key="3">
    <source>
        <dbReference type="ARBA" id="ARBA00022989"/>
    </source>
</evidence>
<proteinExistence type="predicted"/>
<evidence type="ECO:0000256" key="6">
    <source>
        <dbReference type="SAM" id="Phobius"/>
    </source>
</evidence>
<feature type="transmembrane region" description="Helical" evidence="6">
    <location>
        <begin position="214"/>
        <end position="233"/>
    </location>
</feature>
<dbReference type="Proteomes" id="UP001320245">
    <property type="component" value="Unassembled WGS sequence"/>
</dbReference>
<dbReference type="CDD" id="cd17323">
    <property type="entry name" value="MFS_Tpo1_MDR_like"/>
    <property type="match status" value="1"/>
</dbReference>
<dbReference type="GO" id="GO:0005886">
    <property type="term" value="C:plasma membrane"/>
    <property type="evidence" value="ECO:0007669"/>
    <property type="project" value="TreeGrafter"/>
</dbReference>
<dbReference type="PROSITE" id="PS50850">
    <property type="entry name" value="MFS"/>
    <property type="match status" value="1"/>
</dbReference>
<evidence type="ECO:0000313" key="9">
    <source>
        <dbReference type="Proteomes" id="UP001320245"/>
    </source>
</evidence>
<feature type="transmembrane region" description="Helical" evidence="6">
    <location>
        <begin position="239"/>
        <end position="258"/>
    </location>
</feature>
<accession>A0AAN9TXE9</accession>
<evidence type="ECO:0000256" key="5">
    <source>
        <dbReference type="SAM" id="MobiDB-lite"/>
    </source>
</evidence>
<organism evidence="8 9">
    <name type="scientific">Cytospora paraplurivora</name>
    <dbReference type="NCBI Taxonomy" id="2898453"/>
    <lineage>
        <taxon>Eukaryota</taxon>
        <taxon>Fungi</taxon>
        <taxon>Dikarya</taxon>
        <taxon>Ascomycota</taxon>
        <taxon>Pezizomycotina</taxon>
        <taxon>Sordariomycetes</taxon>
        <taxon>Sordariomycetidae</taxon>
        <taxon>Diaporthales</taxon>
        <taxon>Cytosporaceae</taxon>
        <taxon>Cytospora</taxon>
    </lineage>
</organism>
<feature type="region of interest" description="Disordered" evidence="5">
    <location>
        <begin position="1"/>
        <end position="75"/>
    </location>
</feature>
<keyword evidence="2 6" id="KW-0812">Transmembrane</keyword>
<feature type="compositionally biased region" description="Basic and acidic residues" evidence="5">
    <location>
        <begin position="91"/>
        <end position="104"/>
    </location>
</feature>
<evidence type="ECO:0000313" key="8">
    <source>
        <dbReference type="EMBL" id="KAK7732266.1"/>
    </source>
</evidence>
<feature type="compositionally biased region" description="Low complexity" evidence="5">
    <location>
        <begin position="58"/>
        <end position="67"/>
    </location>
</feature>
<feature type="region of interest" description="Disordered" evidence="5">
    <location>
        <begin position="588"/>
        <end position="659"/>
    </location>
</feature>
<reference evidence="8 9" key="1">
    <citation type="journal article" date="2023" name="PLoS ONE">
        <title>Cytospora paraplurivora sp. nov. isolated from orchards with fruit tree decline syndrome in Ontario, Canada.</title>
        <authorList>
            <person name="Ilyukhin E."/>
            <person name="Nguyen H.D.T."/>
            <person name="Castle A.J."/>
            <person name="Ellouze W."/>
        </authorList>
    </citation>
    <scope>NUCLEOTIDE SEQUENCE [LARGE SCALE GENOMIC DNA]</scope>
    <source>
        <strain evidence="8 9">FDS-564</strain>
    </source>
</reference>
<feature type="transmembrane region" description="Helical" evidence="6">
    <location>
        <begin position="515"/>
        <end position="538"/>
    </location>
</feature>
<feature type="compositionally biased region" description="Low complexity" evidence="5">
    <location>
        <begin position="608"/>
        <end position="621"/>
    </location>
</feature>
<keyword evidence="9" id="KW-1185">Reference proteome</keyword>
<keyword evidence="3 6" id="KW-1133">Transmembrane helix</keyword>
<dbReference type="Pfam" id="PF07690">
    <property type="entry name" value="MFS_1"/>
    <property type="match status" value="1"/>
</dbReference>
<sequence>MADITRDFATEAPQGVEDGTHDYDHTENNSLSFDEKDGSPPFPPLTKVVTPPSPQSRAAAAAAATAADDSSICSNNTDPISPLELAYSRADQDAEHQEEVERTRTGATATTAGSAWSRPPDFEVTFDTDSDGPSHPRDWTMRYRLWVIFCVSYSSWVIILYSTSYTAIIPGLKKEFDEQDETIVTLGVTTYLLGLAAGSLIVAPMSELFGRRPVYLVCMLVSTVLIIPCALATSLAEIIAVRFFGALFGAVMICNGAGTIADISTEDDRALYMSMWSIAPLNGPVTGPLIGGFVYQYLGWRWDNWLVLILTGVAVLTMVTVKETYAPVILKQKAAKRRKAEDDERYWCQYDSKRSTVQLMKVNLSRPFVLSFTEPILWFFNIWISVIYGILYLCFVAYPIVFEQNRGWGPGITGLSFIGIGIGTMIAICLEPVWRKIINSHAKDPATGRAPPEASASIMSLGAILTPIGQLVFSWTCLPKTIHWAIPIAFGIPFGCGNTLCFIYGSNYLAGAYGYYAASALAGNTVMRSIFGATLPLAGSTMYATLTPQWAGTLLGLMEVVLIPIPIIFYKFGDRIRGKSRVIREMREEQAKNDKKRAKLAAKKRRQGAAAAGEAVLGNDAEGQEAEQVANGKGSDASDNENGKSTAAAEARDVEKGPE</sequence>
<name>A0AAN9TXE9_9PEZI</name>
<dbReference type="PANTHER" id="PTHR23502">
    <property type="entry name" value="MAJOR FACILITATOR SUPERFAMILY"/>
    <property type="match status" value="1"/>
</dbReference>
<feature type="compositionally biased region" description="Basic residues" evidence="5">
    <location>
        <begin position="594"/>
        <end position="607"/>
    </location>
</feature>
<dbReference type="Gene3D" id="1.20.1250.20">
    <property type="entry name" value="MFS general substrate transporter like domains"/>
    <property type="match status" value="1"/>
</dbReference>
<evidence type="ECO:0000256" key="4">
    <source>
        <dbReference type="ARBA" id="ARBA00023136"/>
    </source>
</evidence>
<comment type="caution">
    <text evidence="8">The sequence shown here is derived from an EMBL/GenBank/DDBJ whole genome shotgun (WGS) entry which is preliminary data.</text>
</comment>
<dbReference type="PANTHER" id="PTHR23502:SF12">
    <property type="entry name" value="MULTIDRUG TRANSPORTER, PUTATIVE (AFU_ORTHOLOGUE AFUA_1G06440)-RELATED"/>
    <property type="match status" value="1"/>
</dbReference>
<evidence type="ECO:0000256" key="1">
    <source>
        <dbReference type="ARBA" id="ARBA00004141"/>
    </source>
</evidence>
<comment type="subcellular location">
    <subcellularLocation>
        <location evidence="1">Membrane</location>
        <topology evidence="1">Multi-pass membrane protein</topology>
    </subcellularLocation>
</comment>
<dbReference type="FunFam" id="1.20.1250.20:FF:000011">
    <property type="entry name" value="MFS multidrug transporter, putative"/>
    <property type="match status" value="1"/>
</dbReference>
<feature type="region of interest" description="Disordered" evidence="5">
    <location>
        <begin position="91"/>
        <end position="114"/>
    </location>
</feature>
<feature type="compositionally biased region" description="Basic and acidic residues" evidence="5">
    <location>
        <begin position="650"/>
        <end position="659"/>
    </location>
</feature>
<feature type="compositionally biased region" description="Basic and acidic residues" evidence="5">
    <location>
        <begin position="18"/>
        <end position="38"/>
    </location>
</feature>